<reference evidence="10 11" key="1">
    <citation type="journal article" date="2010" name="Cell">
        <title>The genome of Naegleria gruberi illuminates early eukaryotic versatility.</title>
        <authorList>
            <person name="Fritz-Laylin L.K."/>
            <person name="Prochnik S.E."/>
            <person name="Ginger M.L."/>
            <person name="Dacks J.B."/>
            <person name="Carpenter M.L."/>
            <person name="Field M.C."/>
            <person name="Kuo A."/>
            <person name="Paredez A."/>
            <person name="Chapman J."/>
            <person name="Pham J."/>
            <person name="Shu S."/>
            <person name="Neupane R."/>
            <person name="Cipriano M."/>
            <person name="Mancuso J."/>
            <person name="Tu H."/>
            <person name="Salamov A."/>
            <person name="Lindquist E."/>
            <person name="Shapiro H."/>
            <person name="Lucas S."/>
            <person name="Grigoriev I.V."/>
            <person name="Cande W.Z."/>
            <person name="Fulton C."/>
            <person name="Rokhsar D.S."/>
            <person name="Dawson S.C."/>
        </authorList>
    </citation>
    <scope>NUCLEOTIDE SEQUENCE [LARGE SCALE GENOMIC DNA]</scope>
    <source>
        <strain evidence="10 11">NEG-M</strain>
    </source>
</reference>
<dbReference type="RefSeq" id="XP_002680641.1">
    <property type="nucleotide sequence ID" value="XM_002680595.1"/>
</dbReference>
<keyword evidence="5 8" id="KW-1133">Transmembrane helix</keyword>
<dbReference type="GeneID" id="8849390"/>
<dbReference type="VEuPathDB" id="AmoebaDB:NAEGRDRAFT_64293"/>
<name>D2V632_NAEGR</name>
<dbReference type="AlphaFoldDB" id="D2V632"/>
<evidence type="ECO:0000256" key="7">
    <source>
        <dbReference type="ARBA" id="ARBA00023180"/>
    </source>
</evidence>
<evidence type="ECO:0000256" key="8">
    <source>
        <dbReference type="SAM" id="Phobius"/>
    </source>
</evidence>
<accession>D2V632</accession>
<comment type="subcellular location">
    <subcellularLocation>
        <location evidence="1">Membrane</location>
        <topology evidence="1">Multi-pass membrane protein</topology>
    </subcellularLocation>
</comment>
<dbReference type="Pfam" id="PF05154">
    <property type="entry name" value="TM2"/>
    <property type="match status" value="1"/>
</dbReference>
<dbReference type="GO" id="GO:0016020">
    <property type="term" value="C:membrane"/>
    <property type="evidence" value="ECO:0007669"/>
    <property type="project" value="UniProtKB-SubCell"/>
</dbReference>
<evidence type="ECO:0000256" key="3">
    <source>
        <dbReference type="ARBA" id="ARBA00022692"/>
    </source>
</evidence>
<dbReference type="EMBL" id="GG738853">
    <property type="protein sequence ID" value="EFC47897.1"/>
    <property type="molecule type" value="Genomic_DNA"/>
</dbReference>
<sequence length="143" mass="15964">MMEQLSLRKFLLASLFTFMISMALVTFFLDSPLNAAAEPEKMKLIKINTDDEGTMPMFIKETYDNSTPPYVCDASQTKSKMVMFLLSFFVGGLAVDRFIMGYTCIGVAKLLVPTCGIWQLVDWILILTGGLYMANGCALIQDM</sequence>
<comment type="similarity">
    <text evidence="2">Belongs to the TM2 family.</text>
</comment>
<dbReference type="OrthoDB" id="408511at2759"/>
<dbReference type="InParanoid" id="D2V632"/>
<dbReference type="PANTHER" id="PTHR21016">
    <property type="entry name" value="BETA-AMYLOID BINDING PROTEIN-RELATED"/>
    <property type="match status" value="1"/>
</dbReference>
<evidence type="ECO:0000313" key="11">
    <source>
        <dbReference type="Proteomes" id="UP000006671"/>
    </source>
</evidence>
<dbReference type="InterPro" id="IPR050932">
    <property type="entry name" value="TM2D1-3-like"/>
</dbReference>
<evidence type="ECO:0000256" key="1">
    <source>
        <dbReference type="ARBA" id="ARBA00004141"/>
    </source>
</evidence>
<dbReference type="KEGG" id="ngr:NAEGRDRAFT_64293"/>
<keyword evidence="7" id="KW-0325">Glycoprotein</keyword>
<evidence type="ECO:0000256" key="4">
    <source>
        <dbReference type="ARBA" id="ARBA00022729"/>
    </source>
</evidence>
<evidence type="ECO:0000259" key="9">
    <source>
        <dbReference type="Pfam" id="PF05154"/>
    </source>
</evidence>
<evidence type="ECO:0000256" key="2">
    <source>
        <dbReference type="ARBA" id="ARBA00008284"/>
    </source>
</evidence>
<feature type="domain" description="TM2" evidence="9">
    <location>
        <begin position="77"/>
        <end position="124"/>
    </location>
</feature>
<keyword evidence="11" id="KW-1185">Reference proteome</keyword>
<dbReference type="PANTHER" id="PTHR21016:SF7">
    <property type="entry name" value="TM2 DOMAIN-CONTAINING PROTEIN 3"/>
    <property type="match status" value="1"/>
</dbReference>
<evidence type="ECO:0000256" key="6">
    <source>
        <dbReference type="ARBA" id="ARBA00023136"/>
    </source>
</evidence>
<gene>
    <name evidence="10" type="ORF">NAEGRDRAFT_64293</name>
</gene>
<keyword evidence="3 8" id="KW-0812">Transmembrane</keyword>
<organism evidence="11">
    <name type="scientific">Naegleria gruberi</name>
    <name type="common">Amoeba</name>
    <dbReference type="NCBI Taxonomy" id="5762"/>
    <lineage>
        <taxon>Eukaryota</taxon>
        <taxon>Discoba</taxon>
        <taxon>Heterolobosea</taxon>
        <taxon>Tetramitia</taxon>
        <taxon>Eutetramitia</taxon>
        <taxon>Vahlkampfiidae</taxon>
        <taxon>Naegleria</taxon>
    </lineage>
</organism>
<proteinExistence type="inferred from homology"/>
<feature type="transmembrane region" description="Helical" evidence="8">
    <location>
        <begin position="120"/>
        <end position="141"/>
    </location>
</feature>
<keyword evidence="6 8" id="KW-0472">Membrane</keyword>
<evidence type="ECO:0000313" key="10">
    <source>
        <dbReference type="EMBL" id="EFC47897.1"/>
    </source>
</evidence>
<dbReference type="Proteomes" id="UP000006671">
    <property type="component" value="Unassembled WGS sequence"/>
</dbReference>
<dbReference type="InterPro" id="IPR007829">
    <property type="entry name" value="TM2"/>
</dbReference>
<feature type="transmembrane region" description="Helical" evidence="8">
    <location>
        <begin position="83"/>
        <end position="108"/>
    </location>
</feature>
<keyword evidence="4" id="KW-0732">Signal</keyword>
<protein>
    <submittedName>
        <fullName evidence="10">Predicted protein</fullName>
    </submittedName>
</protein>
<evidence type="ECO:0000256" key="5">
    <source>
        <dbReference type="ARBA" id="ARBA00022989"/>
    </source>
</evidence>